<name>A0A495J9H4_9SPHI</name>
<gene>
    <name evidence="1" type="ORF">BDD43_5714</name>
</gene>
<dbReference type="InterPro" id="IPR023214">
    <property type="entry name" value="HAD_sf"/>
</dbReference>
<reference evidence="1 2" key="1">
    <citation type="submission" date="2018-10" db="EMBL/GenBank/DDBJ databases">
        <title>Genomic Encyclopedia of Archaeal and Bacterial Type Strains, Phase II (KMG-II): from individual species to whole genera.</title>
        <authorList>
            <person name="Goeker M."/>
        </authorList>
    </citation>
    <scope>NUCLEOTIDE SEQUENCE [LARGE SCALE GENOMIC DNA]</scope>
    <source>
        <strain evidence="1 2">DSM 18602</strain>
    </source>
</reference>
<accession>A0A495J9H4</accession>
<dbReference type="InterPro" id="IPR041492">
    <property type="entry name" value="HAD_2"/>
</dbReference>
<sequence length="202" mass="23844">MLTYADIDKRKKAFVFELDNVLYPEKDYLLQVYYLFASFLEYKEMLDAQVLTKLMTQTFETEGAEYVFNRVQQRFNVDGQYRYNFDLLHQTARLPLKLLLYQQALSLLQDIVVDRKQLFILTNGNPLQQLNKIKQTEWHGLEQYLVCYFADEIKAKPEPDALHYILKQHNLERRDIVMVGNSQTDKLCAEASGVDFVNLLIL</sequence>
<dbReference type="Gene3D" id="3.40.50.1000">
    <property type="entry name" value="HAD superfamily/HAD-like"/>
    <property type="match status" value="1"/>
</dbReference>
<dbReference type="AlphaFoldDB" id="A0A495J9H4"/>
<dbReference type="SUPFAM" id="SSF56784">
    <property type="entry name" value="HAD-like"/>
    <property type="match status" value="1"/>
</dbReference>
<dbReference type="RefSeq" id="WP_121201493.1">
    <property type="nucleotide sequence ID" value="NZ_RBKU01000001.1"/>
</dbReference>
<proteinExistence type="predicted"/>
<dbReference type="OrthoDB" id="791795at2"/>
<dbReference type="CDD" id="cd01427">
    <property type="entry name" value="HAD_like"/>
    <property type="match status" value="1"/>
</dbReference>
<keyword evidence="2" id="KW-1185">Reference proteome</keyword>
<evidence type="ECO:0000313" key="1">
    <source>
        <dbReference type="EMBL" id="RKR85443.1"/>
    </source>
</evidence>
<comment type="caution">
    <text evidence="1">The sequence shown here is derived from an EMBL/GenBank/DDBJ whole genome shotgun (WGS) entry which is preliminary data.</text>
</comment>
<dbReference type="Proteomes" id="UP000268007">
    <property type="component" value="Unassembled WGS sequence"/>
</dbReference>
<dbReference type="Gene3D" id="1.10.150.520">
    <property type="match status" value="1"/>
</dbReference>
<protein>
    <submittedName>
        <fullName evidence="1">FMN phosphatase YigB (HAD superfamily)</fullName>
    </submittedName>
</protein>
<dbReference type="InterPro" id="IPR036412">
    <property type="entry name" value="HAD-like_sf"/>
</dbReference>
<evidence type="ECO:0000313" key="2">
    <source>
        <dbReference type="Proteomes" id="UP000268007"/>
    </source>
</evidence>
<dbReference type="Pfam" id="PF13419">
    <property type="entry name" value="HAD_2"/>
    <property type="match status" value="1"/>
</dbReference>
<dbReference type="EMBL" id="RBKU01000001">
    <property type="protein sequence ID" value="RKR85443.1"/>
    <property type="molecule type" value="Genomic_DNA"/>
</dbReference>
<organism evidence="1 2">
    <name type="scientific">Mucilaginibacter gracilis</name>
    <dbReference type="NCBI Taxonomy" id="423350"/>
    <lineage>
        <taxon>Bacteria</taxon>
        <taxon>Pseudomonadati</taxon>
        <taxon>Bacteroidota</taxon>
        <taxon>Sphingobacteriia</taxon>
        <taxon>Sphingobacteriales</taxon>
        <taxon>Sphingobacteriaceae</taxon>
        <taxon>Mucilaginibacter</taxon>
    </lineage>
</organism>